<reference evidence="3" key="2">
    <citation type="submission" date="2023-02" db="EMBL/GenBank/DDBJ databases">
        <authorList>
            <person name="Sun Q."/>
            <person name="Mori K."/>
        </authorList>
    </citation>
    <scope>NUCLEOTIDE SEQUENCE</scope>
    <source>
        <strain evidence="3">NBRC 112290</strain>
    </source>
</reference>
<dbReference type="AlphaFoldDB" id="A0AA37XF12"/>
<protein>
    <submittedName>
        <fullName evidence="3">Uncharacterized protein</fullName>
    </submittedName>
</protein>
<evidence type="ECO:0000313" key="3">
    <source>
        <dbReference type="EMBL" id="GMA32043.1"/>
    </source>
</evidence>
<gene>
    <name evidence="3" type="ORF">GCM10025875_20350</name>
</gene>
<evidence type="ECO:0000256" key="2">
    <source>
        <dbReference type="SAM" id="Phobius"/>
    </source>
</evidence>
<accession>A0AA37XF12</accession>
<feature type="compositionally biased region" description="Basic and acidic residues" evidence="1">
    <location>
        <begin position="1"/>
        <end position="20"/>
    </location>
</feature>
<proteinExistence type="predicted"/>
<sequence>MWHRDRAPHDHPSERSRPGRAETSIDPSTRSDRAPLSPSSSASWTASLLVWLTIAVETMTARLRARVAQPERGDVPGWVMVTLMTAGLVAIVWVLADDWLRQLFQQAVDRVTGP</sequence>
<dbReference type="Proteomes" id="UP001157161">
    <property type="component" value="Unassembled WGS sequence"/>
</dbReference>
<dbReference type="EMBL" id="BSUM01000001">
    <property type="protein sequence ID" value="GMA32043.1"/>
    <property type="molecule type" value="Genomic_DNA"/>
</dbReference>
<keyword evidence="2" id="KW-1133">Transmembrane helix</keyword>
<evidence type="ECO:0000256" key="1">
    <source>
        <dbReference type="SAM" id="MobiDB-lite"/>
    </source>
</evidence>
<keyword evidence="4" id="KW-1185">Reference proteome</keyword>
<feature type="compositionally biased region" description="Low complexity" evidence="1">
    <location>
        <begin position="34"/>
        <end position="43"/>
    </location>
</feature>
<keyword evidence="2" id="KW-0812">Transmembrane</keyword>
<keyword evidence="2" id="KW-0472">Membrane</keyword>
<organism evidence="3 4">
    <name type="scientific">Litorihabitans aurantiacus</name>
    <dbReference type="NCBI Taxonomy" id="1930061"/>
    <lineage>
        <taxon>Bacteria</taxon>
        <taxon>Bacillati</taxon>
        <taxon>Actinomycetota</taxon>
        <taxon>Actinomycetes</taxon>
        <taxon>Micrococcales</taxon>
        <taxon>Beutenbergiaceae</taxon>
        <taxon>Litorihabitans</taxon>
    </lineage>
</organism>
<reference evidence="3" key="1">
    <citation type="journal article" date="2014" name="Int. J. Syst. Evol. Microbiol.">
        <title>Complete genome sequence of Corynebacterium casei LMG S-19264T (=DSM 44701T), isolated from a smear-ripened cheese.</title>
        <authorList>
            <consortium name="US DOE Joint Genome Institute (JGI-PGF)"/>
            <person name="Walter F."/>
            <person name="Albersmeier A."/>
            <person name="Kalinowski J."/>
            <person name="Ruckert C."/>
        </authorList>
    </citation>
    <scope>NUCLEOTIDE SEQUENCE</scope>
    <source>
        <strain evidence="3">NBRC 112290</strain>
    </source>
</reference>
<evidence type="ECO:0000313" key="4">
    <source>
        <dbReference type="Proteomes" id="UP001157161"/>
    </source>
</evidence>
<feature type="region of interest" description="Disordered" evidence="1">
    <location>
        <begin position="1"/>
        <end position="43"/>
    </location>
</feature>
<name>A0AA37XF12_9MICO</name>
<comment type="caution">
    <text evidence="3">The sequence shown here is derived from an EMBL/GenBank/DDBJ whole genome shotgun (WGS) entry which is preliminary data.</text>
</comment>
<feature type="transmembrane region" description="Helical" evidence="2">
    <location>
        <begin position="75"/>
        <end position="96"/>
    </location>
</feature>